<dbReference type="NCBIfam" id="TIGR00492">
    <property type="entry name" value="alr"/>
    <property type="match status" value="1"/>
</dbReference>
<sequence length="891" mass="96157">MFRFPDLPALLGGTLLQAPADPAAEVRHLLLDSRRVGAPAGAAFVALRGPRHDGHRYLPAAYAQGLRLFIIEAGVELPGGLAAYPGAGVLAVASPLAALQGLAAARRAQFGGPVLAITGSNGKTIVKEWLAQLLAPDEAICRSPRSYNSQVGVPLSVWELTPGRHTLGIFEAGISEVGEMARLAAVIQPTEGLFTNIGPAHDAGFASEDEKLHEKLRLFQGPGFERLFYCHDQLAVRHAVARLALPGFSWTRLQHPEADVQFELLDTAPGVANSIGASYDGRRYTFSVLLPDAPTRQNVLHCLAVLLQRRVEPAEIQRRLSRLHPVAMRLEMKQGRHSSYLLDDAYNNDLAGLALALAALARQARPGGHTVILSDVLESGLPPAVLYGQVLALLQQHGVTRLVGIGPELVKLNKLKVKSEELKEAVEASQQALAADTEPIAPSSIEPSEAALLTFNLKLLTETYPGTEAFLAQLDPLDFANQTILIKGARAFGFERIVAALQAQQHGTVLEVNLDALAHNFHYYRQGLRPGTKIMVMVKAFAYGSGSYEVASLLEFQRADYLAVAYPDEGVALREAGISLPIMVMNPAPDSFELLHRYRLEPEIYSFERLQDYLATFTPTPNTQYPIPNPENPTLPPSHPPTLPPLHLKLDTGMRRLGFEEADIPALAALVQEHQLPVASLMTHLAAADDPAHDDFTRQQLAAFARMAAPLQAALGRPVLRHALNSAGILRFPEAQLDMVRLGIGLYGVDASDTAAPDALRPVSELRTTISQIKTLPAGHTVGYGRRGLATAHDRRIATLAIGYADGYDRRFSSGAGTVLVRGQRAPIVGSVAMDMCMVDVTAIPEARAGDIAVLFGAGLDLKELAGRIGTIPYELLTNVSERVKRIFVTE</sequence>
<proteinExistence type="inferred from homology"/>
<keyword evidence="2 4" id="KW-0663">Pyridoxal phosphate</keyword>
<dbReference type="GO" id="GO:0008784">
    <property type="term" value="F:alanine racemase activity"/>
    <property type="evidence" value="ECO:0007669"/>
    <property type="project" value="UniProtKB-EC"/>
</dbReference>
<dbReference type="Gene3D" id="3.40.1390.10">
    <property type="entry name" value="MurE/MurF, N-terminal domain"/>
    <property type="match status" value="1"/>
</dbReference>
<dbReference type="Gene3D" id="3.90.190.20">
    <property type="entry name" value="Mur ligase, C-terminal domain"/>
    <property type="match status" value="1"/>
</dbReference>
<dbReference type="InterPro" id="IPR000821">
    <property type="entry name" value="Ala_racemase"/>
</dbReference>
<evidence type="ECO:0000259" key="5">
    <source>
        <dbReference type="SMART" id="SM01005"/>
    </source>
</evidence>
<accession>A0ABT9B615</accession>
<dbReference type="EC" id="5.1.1.1" evidence="4"/>
<feature type="binding site" evidence="4">
    <location>
        <position position="656"/>
    </location>
    <ligand>
        <name>substrate</name>
    </ligand>
</feature>
<dbReference type="Pfam" id="PF01168">
    <property type="entry name" value="Ala_racemase_N"/>
    <property type="match status" value="1"/>
</dbReference>
<dbReference type="PRINTS" id="PR00992">
    <property type="entry name" value="ALARACEMASE"/>
</dbReference>
<comment type="similarity">
    <text evidence="4">Belongs to the alanine racemase family.</text>
</comment>
<dbReference type="SUPFAM" id="SSF53623">
    <property type="entry name" value="MurD-like peptide ligases, catalytic domain"/>
    <property type="match status" value="1"/>
</dbReference>
<dbReference type="SMART" id="SM01005">
    <property type="entry name" value="Ala_racemase_C"/>
    <property type="match status" value="1"/>
</dbReference>
<dbReference type="HAMAP" id="MF_01201">
    <property type="entry name" value="Ala_racemase"/>
    <property type="match status" value="1"/>
</dbReference>
<comment type="catalytic activity">
    <reaction evidence="4">
        <text>L-alanine = D-alanine</text>
        <dbReference type="Rhea" id="RHEA:20249"/>
        <dbReference type="ChEBI" id="CHEBI:57416"/>
        <dbReference type="ChEBI" id="CHEBI:57972"/>
        <dbReference type="EC" id="5.1.1.1"/>
    </reaction>
</comment>
<dbReference type="Pfam" id="PF08245">
    <property type="entry name" value="Mur_ligase_M"/>
    <property type="match status" value="1"/>
</dbReference>
<reference evidence="6" key="1">
    <citation type="submission" date="2023-07" db="EMBL/GenBank/DDBJ databases">
        <authorList>
            <person name="Kim M.K."/>
        </authorList>
    </citation>
    <scope>NUCLEOTIDE SEQUENCE</scope>
    <source>
        <strain evidence="6">ASUV-10-1</strain>
    </source>
</reference>
<comment type="pathway">
    <text evidence="4">Amino-acid biosynthesis; D-alanine biosynthesis; D-alanine from L-alanine: step 1/1.</text>
</comment>
<dbReference type="InterPro" id="IPR009006">
    <property type="entry name" value="Ala_racemase/Decarboxylase_C"/>
</dbReference>
<dbReference type="EMBL" id="JAUQSY010000001">
    <property type="protein sequence ID" value="MDO7873113.1"/>
    <property type="molecule type" value="Genomic_DNA"/>
</dbReference>
<evidence type="ECO:0000256" key="1">
    <source>
        <dbReference type="ARBA" id="ARBA00001933"/>
    </source>
</evidence>
<dbReference type="CDD" id="cd00430">
    <property type="entry name" value="PLPDE_III_AR"/>
    <property type="match status" value="1"/>
</dbReference>
<dbReference type="RefSeq" id="WP_305004428.1">
    <property type="nucleotide sequence ID" value="NZ_JAUQSY010000001.1"/>
</dbReference>
<dbReference type="SUPFAM" id="SSF51419">
    <property type="entry name" value="PLP-binding barrel"/>
    <property type="match status" value="1"/>
</dbReference>
<dbReference type="InterPro" id="IPR035911">
    <property type="entry name" value="MurE/MurF_N"/>
</dbReference>
<evidence type="ECO:0000256" key="2">
    <source>
        <dbReference type="ARBA" id="ARBA00022898"/>
    </source>
</evidence>
<dbReference type="SUPFAM" id="SSF50621">
    <property type="entry name" value="Alanine racemase C-terminal domain-like"/>
    <property type="match status" value="1"/>
</dbReference>
<comment type="cofactor">
    <cofactor evidence="1 4">
        <name>pyridoxal 5'-phosphate</name>
        <dbReference type="ChEBI" id="CHEBI:597326"/>
    </cofactor>
</comment>
<feature type="active site" description="Proton acceptor; specific for D-alanine" evidence="4">
    <location>
        <position position="539"/>
    </location>
</feature>
<dbReference type="SUPFAM" id="SSF53244">
    <property type="entry name" value="MurD-like peptide ligases, peptide-binding domain"/>
    <property type="match status" value="1"/>
</dbReference>
<comment type="function">
    <text evidence="4">Catalyzes the interconversion of L-alanine and D-alanine. May also act on other amino acids.</text>
</comment>
<dbReference type="PANTHER" id="PTHR30511">
    <property type="entry name" value="ALANINE RACEMASE"/>
    <property type="match status" value="1"/>
</dbReference>
<dbReference type="InterPro" id="IPR029066">
    <property type="entry name" value="PLP-binding_barrel"/>
</dbReference>
<keyword evidence="7" id="KW-1185">Reference proteome</keyword>
<dbReference type="Proteomes" id="UP001176429">
    <property type="component" value="Unassembled WGS sequence"/>
</dbReference>
<dbReference type="InterPro" id="IPR011079">
    <property type="entry name" value="Ala_racemase_C"/>
</dbReference>
<dbReference type="PANTHER" id="PTHR30511:SF0">
    <property type="entry name" value="ALANINE RACEMASE, CATABOLIC-RELATED"/>
    <property type="match status" value="1"/>
</dbReference>
<dbReference type="InterPro" id="IPR036615">
    <property type="entry name" value="Mur_ligase_C_dom_sf"/>
</dbReference>
<dbReference type="Pfam" id="PF00842">
    <property type="entry name" value="Ala_racemase_C"/>
    <property type="match status" value="1"/>
</dbReference>
<keyword evidence="3 4" id="KW-0413">Isomerase</keyword>
<name>A0ABT9B615_9BACT</name>
<feature type="domain" description="Alanine racemase C-terminal" evidence="5">
    <location>
        <begin position="763"/>
        <end position="889"/>
    </location>
</feature>
<dbReference type="Gene3D" id="2.40.37.10">
    <property type="entry name" value="Lyase, Ornithine Decarboxylase, Chain A, domain 1"/>
    <property type="match status" value="1"/>
</dbReference>
<feature type="binding site" evidence="4">
    <location>
        <position position="834"/>
    </location>
    <ligand>
        <name>substrate</name>
    </ligand>
</feature>
<organism evidence="6 7">
    <name type="scientific">Hymenobacter aranciens</name>
    <dbReference type="NCBI Taxonomy" id="3063996"/>
    <lineage>
        <taxon>Bacteria</taxon>
        <taxon>Pseudomonadati</taxon>
        <taxon>Bacteroidota</taxon>
        <taxon>Cytophagia</taxon>
        <taxon>Cytophagales</taxon>
        <taxon>Hymenobacteraceae</taxon>
        <taxon>Hymenobacter</taxon>
    </lineage>
</organism>
<dbReference type="Gene3D" id="3.20.20.10">
    <property type="entry name" value="Alanine racemase"/>
    <property type="match status" value="1"/>
</dbReference>
<dbReference type="InterPro" id="IPR001608">
    <property type="entry name" value="Ala_racemase_N"/>
</dbReference>
<feature type="active site" description="Proton acceptor; specific for L-alanine" evidence="4">
    <location>
        <position position="784"/>
    </location>
</feature>
<feature type="modified residue" description="N6-(pyridoxal phosphate)lysine" evidence="4">
    <location>
        <position position="539"/>
    </location>
</feature>
<evidence type="ECO:0000313" key="6">
    <source>
        <dbReference type="EMBL" id="MDO7873113.1"/>
    </source>
</evidence>
<comment type="caution">
    <text evidence="6">The sequence shown here is derived from an EMBL/GenBank/DDBJ whole genome shotgun (WGS) entry which is preliminary data.</text>
</comment>
<dbReference type="Gene3D" id="3.40.1190.10">
    <property type="entry name" value="Mur-like, catalytic domain"/>
    <property type="match status" value="1"/>
</dbReference>
<dbReference type="SUPFAM" id="SSF63418">
    <property type="entry name" value="MurE/MurF N-terminal domain"/>
    <property type="match status" value="1"/>
</dbReference>
<evidence type="ECO:0000313" key="7">
    <source>
        <dbReference type="Proteomes" id="UP001176429"/>
    </source>
</evidence>
<gene>
    <name evidence="6" type="primary">alr</name>
    <name evidence="6" type="ORF">Q5H93_00090</name>
</gene>
<protein>
    <recommendedName>
        <fullName evidence="4">Alanine racemase</fullName>
        <ecNumber evidence="4">5.1.1.1</ecNumber>
    </recommendedName>
</protein>
<dbReference type="InterPro" id="IPR036565">
    <property type="entry name" value="Mur-like_cat_sf"/>
</dbReference>
<evidence type="ECO:0000256" key="3">
    <source>
        <dbReference type="ARBA" id="ARBA00023235"/>
    </source>
</evidence>
<evidence type="ECO:0000256" key="4">
    <source>
        <dbReference type="HAMAP-Rule" id="MF_01201"/>
    </source>
</evidence>
<dbReference type="InterPro" id="IPR013221">
    <property type="entry name" value="Mur_ligase_cen"/>
</dbReference>